<keyword evidence="6" id="KW-0238">DNA-binding</keyword>
<dbReference type="SMART" id="SM00448">
    <property type="entry name" value="REC"/>
    <property type="match status" value="1"/>
</dbReference>
<reference evidence="11" key="1">
    <citation type="journal article" date="2014" name="Int. J. Syst. Evol. Microbiol.">
        <title>Complete genome sequence of Corynebacterium casei LMG S-19264T (=DSM 44701T), isolated from a smear-ripened cheese.</title>
        <authorList>
            <consortium name="US DOE Joint Genome Institute (JGI-PGF)"/>
            <person name="Walter F."/>
            <person name="Albersmeier A."/>
            <person name="Kalinowski J."/>
            <person name="Ruckert C."/>
        </authorList>
    </citation>
    <scope>NUCLEOTIDE SEQUENCE</scope>
    <source>
        <strain evidence="11">CGMCC 1.15178</strain>
    </source>
</reference>
<dbReference type="Pfam" id="PF12833">
    <property type="entry name" value="HTH_18"/>
    <property type="match status" value="1"/>
</dbReference>
<dbReference type="EMBL" id="BMHP01000001">
    <property type="protein sequence ID" value="GGD47401.1"/>
    <property type="molecule type" value="Genomic_DNA"/>
</dbReference>
<dbReference type="Pfam" id="PF00072">
    <property type="entry name" value="Response_reg"/>
    <property type="match status" value="1"/>
</dbReference>
<dbReference type="GO" id="GO:0005737">
    <property type="term" value="C:cytoplasm"/>
    <property type="evidence" value="ECO:0007669"/>
    <property type="project" value="UniProtKB-SubCell"/>
</dbReference>
<dbReference type="SUPFAM" id="SSF46689">
    <property type="entry name" value="Homeodomain-like"/>
    <property type="match status" value="2"/>
</dbReference>
<comment type="caution">
    <text evidence="11">The sequence shown here is derived from an EMBL/GenBank/DDBJ whole genome shotgun (WGS) entry which is preliminary data.</text>
</comment>
<feature type="domain" description="Response regulatory" evidence="10">
    <location>
        <begin position="3"/>
        <end position="120"/>
    </location>
</feature>
<protein>
    <submittedName>
        <fullName evidence="11">AraC family transcriptional regulator</fullName>
    </submittedName>
</protein>
<dbReference type="InterPro" id="IPR011006">
    <property type="entry name" value="CheY-like_superfamily"/>
</dbReference>
<dbReference type="CDD" id="cd17536">
    <property type="entry name" value="REC_YesN-like"/>
    <property type="match status" value="1"/>
</dbReference>
<keyword evidence="5" id="KW-0805">Transcription regulation</keyword>
<dbReference type="GO" id="GO:0003700">
    <property type="term" value="F:DNA-binding transcription factor activity"/>
    <property type="evidence" value="ECO:0007669"/>
    <property type="project" value="InterPro"/>
</dbReference>
<evidence type="ECO:0000256" key="8">
    <source>
        <dbReference type="PROSITE-ProRule" id="PRU00169"/>
    </source>
</evidence>
<dbReference type="InterPro" id="IPR018062">
    <property type="entry name" value="HTH_AraC-typ_CS"/>
</dbReference>
<keyword evidence="12" id="KW-1185">Reference proteome</keyword>
<dbReference type="PANTHER" id="PTHR42713">
    <property type="entry name" value="HISTIDINE KINASE-RELATED"/>
    <property type="match status" value="1"/>
</dbReference>
<gene>
    <name evidence="11" type="ORF">GCM10010911_01150</name>
</gene>
<dbReference type="PROSITE" id="PS50110">
    <property type="entry name" value="RESPONSE_REGULATORY"/>
    <property type="match status" value="1"/>
</dbReference>
<dbReference type="SMART" id="SM00342">
    <property type="entry name" value="HTH_ARAC"/>
    <property type="match status" value="1"/>
</dbReference>
<dbReference type="InterPro" id="IPR051552">
    <property type="entry name" value="HptR"/>
</dbReference>
<dbReference type="InterPro" id="IPR009057">
    <property type="entry name" value="Homeodomain-like_sf"/>
</dbReference>
<evidence type="ECO:0000256" key="6">
    <source>
        <dbReference type="ARBA" id="ARBA00023125"/>
    </source>
</evidence>
<organism evidence="11 12">
    <name type="scientific">Paenibacillus nasutitermitis</name>
    <dbReference type="NCBI Taxonomy" id="1652958"/>
    <lineage>
        <taxon>Bacteria</taxon>
        <taxon>Bacillati</taxon>
        <taxon>Bacillota</taxon>
        <taxon>Bacilli</taxon>
        <taxon>Bacillales</taxon>
        <taxon>Paenibacillaceae</taxon>
        <taxon>Paenibacillus</taxon>
    </lineage>
</organism>
<feature type="modified residue" description="4-aspartylphosphate" evidence="8">
    <location>
        <position position="55"/>
    </location>
</feature>
<evidence type="ECO:0000313" key="11">
    <source>
        <dbReference type="EMBL" id="GGD47401.1"/>
    </source>
</evidence>
<dbReference type="PROSITE" id="PS00041">
    <property type="entry name" value="HTH_ARAC_FAMILY_1"/>
    <property type="match status" value="1"/>
</dbReference>
<proteinExistence type="predicted"/>
<evidence type="ECO:0000256" key="7">
    <source>
        <dbReference type="ARBA" id="ARBA00023163"/>
    </source>
</evidence>
<dbReference type="InterPro" id="IPR001789">
    <property type="entry name" value="Sig_transdc_resp-reg_receiver"/>
</dbReference>
<dbReference type="PANTHER" id="PTHR42713:SF3">
    <property type="entry name" value="TRANSCRIPTIONAL REGULATORY PROTEIN HPTR"/>
    <property type="match status" value="1"/>
</dbReference>
<keyword evidence="7" id="KW-0804">Transcription</keyword>
<evidence type="ECO:0000256" key="5">
    <source>
        <dbReference type="ARBA" id="ARBA00023015"/>
    </source>
</evidence>
<keyword evidence="2" id="KW-0963">Cytoplasm</keyword>
<keyword evidence="3 8" id="KW-0597">Phosphoprotein</keyword>
<dbReference type="PROSITE" id="PS01124">
    <property type="entry name" value="HTH_ARAC_FAMILY_2"/>
    <property type="match status" value="1"/>
</dbReference>
<reference evidence="11" key="2">
    <citation type="submission" date="2020-09" db="EMBL/GenBank/DDBJ databases">
        <authorList>
            <person name="Sun Q."/>
            <person name="Zhou Y."/>
        </authorList>
    </citation>
    <scope>NUCLEOTIDE SEQUENCE</scope>
    <source>
        <strain evidence="11">CGMCC 1.15178</strain>
    </source>
</reference>
<dbReference type="GO" id="GO:0000160">
    <property type="term" value="P:phosphorelay signal transduction system"/>
    <property type="evidence" value="ECO:0007669"/>
    <property type="project" value="UniProtKB-KW"/>
</dbReference>
<evidence type="ECO:0000313" key="12">
    <source>
        <dbReference type="Proteomes" id="UP000612456"/>
    </source>
</evidence>
<dbReference type="RefSeq" id="WP_188988126.1">
    <property type="nucleotide sequence ID" value="NZ_BMHP01000001.1"/>
</dbReference>
<dbReference type="AlphaFoldDB" id="A0A916YIZ6"/>
<dbReference type="Gene3D" id="3.40.50.2300">
    <property type="match status" value="1"/>
</dbReference>
<sequence>MWRAVIIEDERKIIQIMRGIAIWEELGIEVVGDAQDGQTGLELIMAEQPDIVITDIYMPVMNGLAMIEQLRERQFAGKIIVLSGYSEFEYARQALRLQVDDYLNKPISLTTMKEVLSKSIAELETVMNEQQQNERLKEKLMVYEPYVQRKWMNYVVTGARDTGFGDIEEVNRKFSAWDYKGHLVIVIEMVRTERISKLSIVDHNLFYFALSNIIEEIAAEGWPESELVELYSHHCALLLHVSGEGDGTEAEARVIKLTERIAHAVYSFLKIEIVAGIGGMKRQWREIAASTEEGFNAIYFKNNRLSKEHKIFALPDSLDKEQYQLYQELKQGFYPFKMYQELSEAVVHAQIDQAIAIIQQFIIQQDGINKIPIAYIRHFCSELWGLIANALSQAGIDHKQLQTNDEIYAAIEALTTAKEMEMWLIGKLQQIGEQFHANANVKHLQAVEFIIQYVHEHYQKELTLTGIADEIGISRSYLSHIFKKSTDETFNTYLTKVRMEKAKALIMEGKHLIYEVADMVGYKNVPYFSTLFKKYTGMNPTQLFETYNSALSSNIENNRTSPTYPAN</sequence>
<comment type="subcellular location">
    <subcellularLocation>
        <location evidence="1">Cytoplasm</location>
    </subcellularLocation>
</comment>
<accession>A0A916YIZ6</accession>
<name>A0A916YIZ6_9BACL</name>
<keyword evidence="4" id="KW-0902">Two-component regulatory system</keyword>
<dbReference type="Proteomes" id="UP000612456">
    <property type="component" value="Unassembled WGS sequence"/>
</dbReference>
<evidence type="ECO:0000259" key="10">
    <source>
        <dbReference type="PROSITE" id="PS50110"/>
    </source>
</evidence>
<evidence type="ECO:0000259" key="9">
    <source>
        <dbReference type="PROSITE" id="PS01124"/>
    </source>
</evidence>
<dbReference type="InterPro" id="IPR018060">
    <property type="entry name" value="HTH_AraC"/>
</dbReference>
<evidence type="ECO:0000256" key="1">
    <source>
        <dbReference type="ARBA" id="ARBA00004496"/>
    </source>
</evidence>
<evidence type="ECO:0000256" key="3">
    <source>
        <dbReference type="ARBA" id="ARBA00022553"/>
    </source>
</evidence>
<evidence type="ECO:0000256" key="4">
    <source>
        <dbReference type="ARBA" id="ARBA00023012"/>
    </source>
</evidence>
<dbReference type="GO" id="GO:0043565">
    <property type="term" value="F:sequence-specific DNA binding"/>
    <property type="evidence" value="ECO:0007669"/>
    <property type="project" value="InterPro"/>
</dbReference>
<feature type="domain" description="HTH araC/xylS-type" evidence="9">
    <location>
        <begin position="448"/>
        <end position="546"/>
    </location>
</feature>
<dbReference type="Gene3D" id="1.10.10.60">
    <property type="entry name" value="Homeodomain-like"/>
    <property type="match status" value="2"/>
</dbReference>
<dbReference type="SUPFAM" id="SSF52172">
    <property type="entry name" value="CheY-like"/>
    <property type="match status" value="1"/>
</dbReference>
<evidence type="ECO:0000256" key="2">
    <source>
        <dbReference type="ARBA" id="ARBA00022490"/>
    </source>
</evidence>